<reference evidence="2" key="1">
    <citation type="submission" date="2023-03" db="EMBL/GenBank/DDBJ databases">
        <title>Massive genome expansion in bonnet fungi (Mycena s.s.) driven by repeated elements and novel gene families across ecological guilds.</title>
        <authorList>
            <consortium name="Lawrence Berkeley National Laboratory"/>
            <person name="Harder C.B."/>
            <person name="Miyauchi S."/>
            <person name="Viragh M."/>
            <person name="Kuo A."/>
            <person name="Thoen E."/>
            <person name="Andreopoulos B."/>
            <person name="Lu D."/>
            <person name="Skrede I."/>
            <person name="Drula E."/>
            <person name="Henrissat B."/>
            <person name="Morin E."/>
            <person name="Kohler A."/>
            <person name="Barry K."/>
            <person name="LaButti K."/>
            <person name="Morin E."/>
            <person name="Salamov A."/>
            <person name="Lipzen A."/>
            <person name="Mereny Z."/>
            <person name="Hegedus B."/>
            <person name="Baldrian P."/>
            <person name="Stursova M."/>
            <person name="Weitz H."/>
            <person name="Taylor A."/>
            <person name="Grigoriev I.V."/>
            <person name="Nagy L.G."/>
            <person name="Martin F."/>
            <person name="Kauserud H."/>
        </authorList>
    </citation>
    <scope>NUCLEOTIDE SEQUENCE</scope>
    <source>
        <strain evidence="2">CBHHK002</strain>
    </source>
</reference>
<evidence type="ECO:0000313" key="2">
    <source>
        <dbReference type="EMBL" id="KAJ7323967.1"/>
    </source>
</evidence>
<dbReference type="AlphaFoldDB" id="A0AAD6ZIF8"/>
<sequence length="136" mass="13974">MFFAASIALALASVLSLSSSAPIAIRSFAQQQVCTGPQGGGTCTPIADTCTNTPDIQSLLLNVDADCAGFPLPDCQFNTGQAVLELFSDDSQFLGGRGIQSVLCSNIAGTVNGFTAGSAEDLQQEAEDEENGVFFG</sequence>
<evidence type="ECO:0000313" key="3">
    <source>
        <dbReference type="Proteomes" id="UP001218218"/>
    </source>
</evidence>
<comment type="caution">
    <text evidence="2">The sequence shown here is derived from an EMBL/GenBank/DDBJ whole genome shotgun (WGS) entry which is preliminary data.</text>
</comment>
<organism evidence="2 3">
    <name type="scientific">Mycena albidolilacea</name>
    <dbReference type="NCBI Taxonomy" id="1033008"/>
    <lineage>
        <taxon>Eukaryota</taxon>
        <taxon>Fungi</taxon>
        <taxon>Dikarya</taxon>
        <taxon>Basidiomycota</taxon>
        <taxon>Agaricomycotina</taxon>
        <taxon>Agaricomycetes</taxon>
        <taxon>Agaricomycetidae</taxon>
        <taxon>Agaricales</taxon>
        <taxon>Marasmiineae</taxon>
        <taxon>Mycenaceae</taxon>
        <taxon>Mycena</taxon>
    </lineage>
</organism>
<keyword evidence="1" id="KW-0732">Signal</keyword>
<name>A0AAD6ZIF8_9AGAR</name>
<protein>
    <submittedName>
        <fullName evidence="2">Uncharacterized protein</fullName>
    </submittedName>
</protein>
<proteinExistence type="predicted"/>
<gene>
    <name evidence="2" type="ORF">DFH08DRAFT_1085329</name>
</gene>
<feature type="signal peptide" evidence="1">
    <location>
        <begin position="1"/>
        <end position="20"/>
    </location>
</feature>
<feature type="chain" id="PRO_5042211497" evidence="1">
    <location>
        <begin position="21"/>
        <end position="136"/>
    </location>
</feature>
<evidence type="ECO:0000256" key="1">
    <source>
        <dbReference type="SAM" id="SignalP"/>
    </source>
</evidence>
<accession>A0AAD6ZIF8</accession>
<keyword evidence="3" id="KW-1185">Reference proteome</keyword>
<dbReference type="EMBL" id="JARIHO010000045">
    <property type="protein sequence ID" value="KAJ7323967.1"/>
    <property type="molecule type" value="Genomic_DNA"/>
</dbReference>
<dbReference type="Proteomes" id="UP001218218">
    <property type="component" value="Unassembled WGS sequence"/>
</dbReference>